<keyword evidence="4" id="KW-1185">Reference proteome</keyword>
<evidence type="ECO:0000313" key="4">
    <source>
        <dbReference type="Proteomes" id="UP000653454"/>
    </source>
</evidence>
<dbReference type="EMBL" id="CAJHNJ030000126">
    <property type="protein sequence ID" value="CAG9136146.1"/>
    <property type="molecule type" value="Genomic_DNA"/>
</dbReference>
<feature type="region of interest" description="Disordered" evidence="1">
    <location>
        <begin position="83"/>
        <end position="102"/>
    </location>
</feature>
<protein>
    <submittedName>
        <fullName evidence="3">(diamondback moth) hypothetical protein</fullName>
    </submittedName>
</protein>
<evidence type="ECO:0000256" key="1">
    <source>
        <dbReference type="SAM" id="MobiDB-lite"/>
    </source>
</evidence>
<dbReference type="Proteomes" id="UP000653454">
    <property type="component" value="Unassembled WGS sequence"/>
</dbReference>
<keyword evidence="2" id="KW-0732">Signal</keyword>
<organism evidence="3 4">
    <name type="scientific">Plutella xylostella</name>
    <name type="common">Diamondback moth</name>
    <name type="synonym">Plutella maculipennis</name>
    <dbReference type="NCBI Taxonomy" id="51655"/>
    <lineage>
        <taxon>Eukaryota</taxon>
        <taxon>Metazoa</taxon>
        <taxon>Ecdysozoa</taxon>
        <taxon>Arthropoda</taxon>
        <taxon>Hexapoda</taxon>
        <taxon>Insecta</taxon>
        <taxon>Pterygota</taxon>
        <taxon>Neoptera</taxon>
        <taxon>Endopterygota</taxon>
        <taxon>Lepidoptera</taxon>
        <taxon>Glossata</taxon>
        <taxon>Ditrysia</taxon>
        <taxon>Yponomeutoidea</taxon>
        <taxon>Plutellidae</taxon>
        <taxon>Plutella</taxon>
    </lineage>
</organism>
<evidence type="ECO:0000256" key="2">
    <source>
        <dbReference type="SAM" id="SignalP"/>
    </source>
</evidence>
<name>A0A8S4G6A1_PLUXY</name>
<accession>A0A8S4G6A1</accession>
<evidence type="ECO:0000313" key="3">
    <source>
        <dbReference type="EMBL" id="CAG9136146.1"/>
    </source>
</evidence>
<reference evidence="3" key="1">
    <citation type="submission" date="2020-11" db="EMBL/GenBank/DDBJ databases">
        <authorList>
            <person name="Whiteford S."/>
        </authorList>
    </citation>
    <scope>NUCLEOTIDE SEQUENCE</scope>
</reference>
<comment type="caution">
    <text evidence="3">The sequence shown here is derived from an EMBL/GenBank/DDBJ whole genome shotgun (WGS) entry which is preliminary data.</text>
</comment>
<dbReference type="AlphaFoldDB" id="A0A8S4G6A1"/>
<proteinExistence type="predicted"/>
<feature type="signal peptide" evidence="2">
    <location>
        <begin position="1"/>
        <end position="19"/>
    </location>
</feature>
<sequence>MKLFVFFTFFLAVMAVVFAQGGNKTCDECEAETCDDCEAERCEDCEGDSCEDVPCEPCEEDNTKQPRWFVPTIGPRARERRCGSVSSWPVSQRCETVKNNRR</sequence>
<feature type="chain" id="PRO_5035725088" evidence="2">
    <location>
        <begin position="20"/>
        <end position="102"/>
    </location>
</feature>
<feature type="compositionally biased region" description="Polar residues" evidence="1">
    <location>
        <begin position="84"/>
        <end position="94"/>
    </location>
</feature>
<gene>
    <name evidence="3" type="ORF">PLXY2_LOCUS14403</name>
</gene>